<sequence length="246" mass="26883">MRLAALSDIHGNLPALEAVLADIGRRGVDRIVNLGDIVSGPLWPRETAARLMPLALPTVRGNHERQLSELEPAAMGASDAYAHAQLTPAQRHWLAALPPTLSLPHALLCHGTPHDDLCWLLDELEPPRLRAADAQRVRERLGDAPPAALVLCGHSHLPRTLRLDDGRLLCNPGSVGLPAYAETHPQPHRVETGTPQARYAVLDYRDGQWHAQLHAIDYDHASAAAQAERNGRPQWAHALRHGRIPA</sequence>
<evidence type="ECO:0000259" key="2">
    <source>
        <dbReference type="Pfam" id="PF12850"/>
    </source>
</evidence>
<dbReference type="EMBL" id="JAKJPQ010000020">
    <property type="protein sequence ID" value="MCI2263740.1"/>
    <property type="molecule type" value="Genomic_DNA"/>
</dbReference>
<reference evidence="3 5" key="1">
    <citation type="journal article" date="2022" name="Curr. Microbiol.">
        <title>Xanthomonas indica sp. nov., a Novel Member of Non-Pathogenic Xanthomonas Community from Healthy Rice Seeds.</title>
        <authorList>
            <person name="Rana R."/>
            <person name="Madhavan V.N."/>
            <person name="Saroha T."/>
            <person name="Bansal K."/>
            <person name="Kaur A."/>
            <person name="Sonti R.V."/>
            <person name="Patel H.K."/>
            <person name="Patil P.B."/>
        </authorList>
    </citation>
    <scope>NUCLEOTIDE SEQUENCE [LARGE SCALE GENOMIC DNA]</scope>
    <source>
        <strain evidence="3 5">PPL560</strain>
    </source>
</reference>
<protein>
    <submittedName>
        <fullName evidence="3">Metallophosphatase family protein</fullName>
    </submittedName>
    <submittedName>
        <fullName evidence="4">Metallophosphoesterase family protein</fullName>
    </submittedName>
</protein>
<dbReference type="PANTHER" id="PTHR42850">
    <property type="entry name" value="METALLOPHOSPHOESTERASE"/>
    <property type="match status" value="1"/>
</dbReference>
<evidence type="ECO:0000256" key="1">
    <source>
        <dbReference type="ARBA" id="ARBA00008950"/>
    </source>
</evidence>
<dbReference type="GO" id="GO:0005737">
    <property type="term" value="C:cytoplasm"/>
    <property type="evidence" value="ECO:0007669"/>
    <property type="project" value="TreeGrafter"/>
</dbReference>
<gene>
    <name evidence="3" type="ORF">L3V74_19605</name>
    <name evidence="4" type="ORF">Q7W82_12290</name>
</gene>
<dbReference type="InterPro" id="IPR011152">
    <property type="entry name" value="Pesterase_MJ0912"/>
</dbReference>
<dbReference type="InterPro" id="IPR029052">
    <property type="entry name" value="Metallo-depent_PP-like"/>
</dbReference>
<feature type="domain" description="Calcineurin-like phosphoesterase" evidence="2">
    <location>
        <begin position="1"/>
        <end position="181"/>
    </location>
</feature>
<organism evidence="4">
    <name type="scientific">Xanthomonas indica</name>
    <dbReference type="NCBI Taxonomy" id="2912242"/>
    <lineage>
        <taxon>Bacteria</taxon>
        <taxon>Pseudomonadati</taxon>
        <taxon>Pseudomonadota</taxon>
        <taxon>Gammaproteobacteria</taxon>
        <taxon>Lysobacterales</taxon>
        <taxon>Lysobacteraceae</taxon>
        <taxon>Xanthomonas</taxon>
    </lineage>
</organism>
<evidence type="ECO:0000313" key="3">
    <source>
        <dbReference type="EMBL" id="MCI2263740.1"/>
    </source>
</evidence>
<keyword evidence="5" id="KW-1185">Reference proteome</keyword>
<reference evidence="4" key="3">
    <citation type="submission" date="2023-08" db="EMBL/GenBank/DDBJ databases">
        <title>Complete genome sequence of Xanthomonas indica.</title>
        <authorList>
            <person name="Patil P.B."/>
            <person name="Rana R."/>
        </authorList>
    </citation>
    <scope>NUCLEOTIDE SEQUENCE</scope>
    <source>
        <strain evidence="4">PPL560</strain>
    </source>
</reference>
<dbReference type="PANTHER" id="PTHR42850:SF2">
    <property type="entry name" value="BLL5683 PROTEIN"/>
    <property type="match status" value="1"/>
</dbReference>
<dbReference type="InterPro" id="IPR024654">
    <property type="entry name" value="Calcineurin-like_PHP_lpxH"/>
</dbReference>
<name>A0AAU8I0Y7_9XANT</name>
<dbReference type="KEGG" id="xin:Q7W82_12290"/>
<dbReference type="Proteomes" id="UP001430647">
    <property type="component" value="Unassembled WGS sequence"/>
</dbReference>
<dbReference type="AlphaFoldDB" id="A0AAU8I0Y7"/>
<dbReference type="Pfam" id="PF12850">
    <property type="entry name" value="Metallophos_2"/>
    <property type="match status" value="1"/>
</dbReference>
<accession>A0AAU8I0Y7</accession>
<dbReference type="RefSeq" id="WP_242161359.1">
    <property type="nucleotide sequence ID" value="NZ_CP131914.1"/>
</dbReference>
<dbReference type="EMBL" id="CP131914">
    <property type="protein sequence ID" value="XCI79069.1"/>
    <property type="molecule type" value="Genomic_DNA"/>
</dbReference>
<dbReference type="PIRSF" id="PIRSF000883">
    <property type="entry name" value="Pesterase_MJ0912"/>
    <property type="match status" value="1"/>
</dbReference>
<dbReference type="SUPFAM" id="SSF56300">
    <property type="entry name" value="Metallo-dependent phosphatases"/>
    <property type="match status" value="1"/>
</dbReference>
<evidence type="ECO:0000313" key="4">
    <source>
        <dbReference type="EMBL" id="XCI79069.1"/>
    </source>
</evidence>
<proteinExistence type="inferred from homology"/>
<reference evidence="3" key="2">
    <citation type="submission" date="2022-01" db="EMBL/GenBank/DDBJ databases">
        <authorList>
            <person name="Rana R."/>
            <person name="Patil P.B."/>
        </authorList>
    </citation>
    <scope>NUCLEOTIDE SEQUENCE</scope>
    <source>
        <strain evidence="3">PPL560</strain>
    </source>
</reference>
<dbReference type="InterPro" id="IPR050126">
    <property type="entry name" value="Ap4A_hydrolase"/>
</dbReference>
<dbReference type="Gene3D" id="3.60.21.10">
    <property type="match status" value="1"/>
</dbReference>
<dbReference type="GO" id="GO:0016791">
    <property type="term" value="F:phosphatase activity"/>
    <property type="evidence" value="ECO:0007669"/>
    <property type="project" value="TreeGrafter"/>
</dbReference>
<evidence type="ECO:0000313" key="5">
    <source>
        <dbReference type="Proteomes" id="UP001430647"/>
    </source>
</evidence>
<comment type="similarity">
    <text evidence="1">Belongs to the metallophosphoesterase superfamily. YfcE family.</text>
</comment>